<organism evidence="1 2">
    <name type="scientific">Phytophthora sojae (strain P6497)</name>
    <name type="common">Soybean stem and root rot agent</name>
    <name type="synonym">Phytophthora megasperma f. sp. glycines</name>
    <dbReference type="NCBI Taxonomy" id="1094619"/>
    <lineage>
        <taxon>Eukaryota</taxon>
        <taxon>Sar</taxon>
        <taxon>Stramenopiles</taxon>
        <taxon>Oomycota</taxon>
        <taxon>Peronosporomycetes</taxon>
        <taxon>Peronosporales</taxon>
        <taxon>Peronosporaceae</taxon>
        <taxon>Phytophthora</taxon>
    </lineage>
</organism>
<dbReference type="Proteomes" id="UP000002640">
    <property type="component" value="Unassembled WGS sequence"/>
</dbReference>
<dbReference type="GeneID" id="20645629"/>
<dbReference type="SMR" id="G4Z2C1"/>
<accession>G4Z2C1</accession>
<dbReference type="AlphaFoldDB" id="G4Z2C1"/>
<dbReference type="RefSeq" id="XP_009521982.1">
    <property type="nucleotide sequence ID" value="XM_009523687.1"/>
</dbReference>
<protein>
    <recommendedName>
        <fullName evidence="3">RxLR effector protein</fullName>
    </recommendedName>
</protein>
<dbReference type="InParanoid" id="G4Z2C1"/>
<dbReference type="EMBL" id="JH159153">
    <property type="protein sequence ID" value="EGZ19265.1"/>
    <property type="molecule type" value="Genomic_DNA"/>
</dbReference>
<evidence type="ECO:0000313" key="1">
    <source>
        <dbReference type="EMBL" id="EGZ19265.1"/>
    </source>
</evidence>
<gene>
    <name evidence="1" type="ORF">PHYSODRAFT_327562</name>
</gene>
<dbReference type="KEGG" id="psoj:PHYSODRAFT_327562"/>
<evidence type="ECO:0000313" key="2">
    <source>
        <dbReference type="Proteomes" id="UP000002640"/>
    </source>
</evidence>
<name>G4Z2C1_PHYSP</name>
<sequence length="118" mass="14169">MQCRLKARVGGICGVTRRQDEDRAFDFKKRLDYKKLLGFRDVSKDFANGVLSAYSKATLKEMVKNNQFRDVMFKQWDKIKLDWLVQIIGPKTLKNKRIAQMFVDYRYNHRIYKWPVSR</sequence>
<proteinExistence type="predicted"/>
<keyword evidence="2" id="KW-1185">Reference proteome</keyword>
<reference evidence="1 2" key="1">
    <citation type="journal article" date="2006" name="Science">
        <title>Phytophthora genome sequences uncover evolutionary origins and mechanisms of pathogenesis.</title>
        <authorList>
            <person name="Tyler B.M."/>
            <person name="Tripathy S."/>
            <person name="Zhang X."/>
            <person name="Dehal P."/>
            <person name="Jiang R.H."/>
            <person name="Aerts A."/>
            <person name="Arredondo F.D."/>
            <person name="Baxter L."/>
            <person name="Bensasson D."/>
            <person name="Beynon J.L."/>
            <person name="Chapman J."/>
            <person name="Damasceno C.M."/>
            <person name="Dorrance A.E."/>
            <person name="Dou D."/>
            <person name="Dickerman A.W."/>
            <person name="Dubchak I.L."/>
            <person name="Garbelotto M."/>
            <person name="Gijzen M."/>
            <person name="Gordon S.G."/>
            <person name="Govers F."/>
            <person name="Grunwald N.J."/>
            <person name="Huang W."/>
            <person name="Ivors K.L."/>
            <person name="Jones R.W."/>
            <person name="Kamoun S."/>
            <person name="Krampis K."/>
            <person name="Lamour K.H."/>
            <person name="Lee M.K."/>
            <person name="McDonald W.H."/>
            <person name="Medina M."/>
            <person name="Meijer H.J."/>
            <person name="Nordberg E.K."/>
            <person name="Maclean D.J."/>
            <person name="Ospina-Giraldo M.D."/>
            <person name="Morris P.F."/>
            <person name="Phuntumart V."/>
            <person name="Putnam N.H."/>
            <person name="Rash S."/>
            <person name="Rose J.K."/>
            <person name="Sakihama Y."/>
            <person name="Salamov A.A."/>
            <person name="Savidor A."/>
            <person name="Scheuring C.F."/>
            <person name="Smith B.M."/>
            <person name="Sobral B.W."/>
            <person name="Terry A."/>
            <person name="Torto-Alalibo T.A."/>
            <person name="Win J."/>
            <person name="Xu Z."/>
            <person name="Zhang H."/>
            <person name="Grigoriev I.V."/>
            <person name="Rokhsar D.S."/>
            <person name="Boore J.L."/>
        </authorList>
    </citation>
    <scope>NUCLEOTIDE SEQUENCE [LARGE SCALE GENOMIC DNA]</scope>
    <source>
        <strain evidence="1 2">P6497</strain>
    </source>
</reference>
<evidence type="ECO:0008006" key="3">
    <source>
        <dbReference type="Google" id="ProtNLM"/>
    </source>
</evidence>